<evidence type="ECO:0000313" key="2">
    <source>
        <dbReference type="Proteomes" id="UP000815325"/>
    </source>
</evidence>
<gene>
    <name evidence="1" type="ORF">DUNSADRAFT_10954</name>
</gene>
<keyword evidence="2" id="KW-1185">Reference proteome</keyword>
<reference evidence="1" key="1">
    <citation type="submission" date="2017-08" db="EMBL/GenBank/DDBJ databases">
        <authorList>
            <person name="Polle J.E."/>
            <person name="Barry K."/>
            <person name="Cushman J."/>
            <person name="Schmutz J."/>
            <person name="Tran D."/>
            <person name="Hathwaick L.T."/>
            <person name="Yim W.C."/>
            <person name="Jenkins J."/>
            <person name="Mckie-Krisberg Z.M."/>
            <person name="Prochnik S."/>
            <person name="Lindquist E."/>
            <person name="Dockter R.B."/>
            <person name="Adam C."/>
            <person name="Molina H."/>
            <person name="Bunkerborg J."/>
            <person name="Jin E."/>
            <person name="Buchheim M."/>
            <person name="Magnuson J."/>
        </authorList>
    </citation>
    <scope>NUCLEOTIDE SEQUENCE</scope>
    <source>
        <strain evidence="1">CCAP 19/18</strain>
    </source>
</reference>
<proteinExistence type="predicted"/>
<sequence>MNTVRKMKHSLARTLGVEGATEILRGQGSNVRSILPRMCLPTSKVRTPCSFLPHATFLPVAVDFTLSETMAWKFSVGNKVKI</sequence>
<accession>A0ABQ7GEG1</accession>
<evidence type="ECO:0000313" key="1">
    <source>
        <dbReference type="EMBL" id="KAF5832998.1"/>
    </source>
</evidence>
<name>A0ABQ7GEG1_DUNSA</name>
<dbReference type="Proteomes" id="UP000815325">
    <property type="component" value="Unassembled WGS sequence"/>
</dbReference>
<organism evidence="1 2">
    <name type="scientific">Dunaliella salina</name>
    <name type="common">Green alga</name>
    <name type="synonym">Protococcus salinus</name>
    <dbReference type="NCBI Taxonomy" id="3046"/>
    <lineage>
        <taxon>Eukaryota</taxon>
        <taxon>Viridiplantae</taxon>
        <taxon>Chlorophyta</taxon>
        <taxon>core chlorophytes</taxon>
        <taxon>Chlorophyceae</taxon>
        <taxon>CS clade</taxon>
        <taxon>Chlamydomonadales</taxon>
        <taxon>Dunaliellaceae</taxon>
        <taxon>Dunaliella</taxon>
    </lineage>
</organism>
<protein>
    <recommendedName>
        <fullName evidence="3">Encoded protein</fullName>
    </recommendedName>
</protein>
<evidence type="ECO:0008006" key="3">
    <source>
        <dbReference type="Google" id="ProtNLM"/>
    </source>
</evidence>
<dbReference type="EMBL" id="MU069836">
    <property type="protein sequence ID" value="KAF5832998.1"/>
    <property type="molecule type" value="Genomic_DNA"/>
</dbReference>
<comment type="caution">
    <text evidence="1">The sequence shown here is derived from an EMBL/GenBank/DDBJ whole genome shotgun (WGS) entry which is preliminary data.</text>
</comment>